<dbReference type="PANTHER" id="PTHR20961">
    <property type="entry name" value="GLYCOSYLTRANSFERASE"/>
    <property type="match status" value="1"/>
</dbReference>
<keyword evidence="1" id="KW-0328">Glycosyltransferase</keyword>
<protein>
    <recommendedName>
        <fullName evidence="4">Glycosyltransferase 61 catalytic domain-containing protein</fullName>
    </recommendedName>
</protein>
<evidence type="ECO:0000313" key="6">
    <source>
        <dbReference type="Proteomes" id="UP000198977"/>
    </source>
</evidence>
<feature type="domain" description="Glycosyltransferase 61 catalytic" evidence="4">
    <location>
        <begin position="184"/>
        <end position="397"/>
    </location>
</feature>
<dbReference type="STRING" id="74348.SAMN04488523_105169"/>
<keyword evidence="3" id="KW-0325">Glycoprotein</keyword>
<keyword evidence="2" id="KW-0808">Transferase</keyword>
<evidence type="ECO:0000256" key="1">
    <source>
        <dbReference type="ARBA" id="ARBA00022676"/>
    </source>
</evidence>
<evidence type="ECO:0000256" key="2">
    <source>
        <dbReference type="ARBA" id="ARBA00022679"/>
    </source>
</evidence>
<reference evidence="5 6" key="1">
    <citation type="submission" date="2016-10" db="EMBL/GenBank/DDBJ databases">
        <authorList>
            <person name="de Groot N.N."/>
        </authorList>
    </citation>
    <scope>NUCLEOTIDE SEQUENCE [LARGE SCALE GENOMIC DNA]</scope>
    <source>
        <strain evidence="5 6">DSM 11443</strain>
    </source>
</reference>
<dbReference type="Pfam" id="PF04577">
    <property type="entry name" value="Glyco_transf_61"/>
    <property type="match status" value="1"/>
</dbReference>
<dbReference type="AlphaFoldDB" id="A0A1I1Y850"/>
<keyword evidence="6" id="KW-1185">Reference proteome</keyword>
<dbReference type="EMBL" id="FOMW01000005">
    <property type="protein sequence ID" value="SFE15744.1"/>
    <property type="molecule type" value="Genomic_DNA"/>
</dbReference>
<dbReference type="RefSeq" id="WP_143092433.1">
    <property type="nucleotide sequence ID" value="NZ_FOMW01000005.1"/>
</dbReference>
<gene>
    <name evidence="5" type="ORF">SAMN04488523_105169</name>
</gene>
<evidence type="ECO:0000259" key="4">
    <source>
        <dbReference type="Pfam" id="PF04577"/>
    </source>
</evidence>
<dbReference type="InterPro" id="IPR007657">
    <property type="entry name" value="Glycosyltransferase_61"/>
</dbReference>
<accession>A0A1I1Y850</accession>
<dbReference type="GO" id="GO:0016757">
    <property type="term" value="F:glycosyltransferase activity"/>
    <property type="evidence" value="ECO:0007669"/>
    <property type="project" value="UniProtKB-KW"/>
</dbReference>
<dbReference type="OrthoDB" id="288504at2"/>
<dbReference type="InterPro" id="IPR049625">
    <property type="entry name" value="Glyco_transf_61_cat"/>
</dbReference>
<dbReference type="Proteomes" id="UP000198977">
    <property type="component" value="Unassembled WGS sequence"/>
</dbReference>
<sequence>MLNWQKRQPKVLLTVRNKIDFSLPPDELFLNPWRDGGLWTLQKPTFIWQPLAHTTIEGFAASAHAPITAMINTQIALMKKHRQFKSAVIYNCVPVLVQAAGFRKSYITSHDKVLLSGAAGVRAINQHRWQSDEGETSVPAVKPQLADYFTQCQAGAPDSHIPVLDAGFLQGVDFAVACRNTFNYFHFITESLSQLTVLDGLDFQGEIYFHFPNNAEKQRPFAESFVEALFPEFSGRVHFERAPKDYPFVLTAFDLAGAHFQQPMQSDPFAALALSNRVWAGTQATAAAQSQLAMNTVSSALLLLRQRALDALEGGDFSHLPTRFYVGRDDRQSRERHMQGEDLLFDHLRLFGFEYVVFENLSPLEQIAIMANAEAMVSYHGAGFTNMLFASSEAYVIEIGTLQTAQFRWGDFWPLANAAGCKYISFFADFNTDNPLSEPNFAVDGIVPVALGEAGIGQVMAFIVTVLGQFPTLAQSTDLKKLARATYTAGAFDQTEKLLAGHAEMVARDAELCLLKADCCKQLDLPKAELVALDQAFKADPKRWQTLVRMIWCANRCERPQVIRWALSRLLADFPDRHDRFVSAHEWVRYVT</sequence>
<evidence type="ECO:0000313" key="5">
    <source>
        <dbReference type="EMBL" id="SFE15744.1"/>
    </source>
</evidence>
<evidence type="ECO:0000256" key="3">
    <source>
        <dbReference type="ARBA" id="ARBA00023180"/>
    </source>
</evidence>
<name>A0A1I1Y850_9RHOB</name>
<organism evidence="5 6">
    <name type="scientific">Sulfitobacter brevis</name>
    <dbReference type="NCBI Taxonomy" id="74348"/>
    <lineage>
        <taxon>Bacteria</taxon>
        <taxon>Pseudomonadati</taxon>
        <taxon>Pseudomonadota</taxon>
        <taxon>Alphaproteobacteria</taxon>
        <taxon>Rhodobacterales</taxon>
        <taxon>Roseobacteraceae</taxon>
        <taxon>Sulfitobacter</taxon>
    </lineage>
</organism>
<proteinExistence type="predicted"/>